<accession>A0ACB8BUA9</accession>
<dbReference type="Proteomes" id="UP000790709">
    <property type="component" value="Unassembled WGS sequence"/>
</dbReference>
<gene>
    <name evidence="1" type="ORF">BV22DRAFT_1125984</name>
</gene>
<evidence type="ECO:0000313" key="1">
    <source>
        <dbReference type="EMBL" id="KAH7929047.1"/>
    </source>
</evidence>
<keyword evidence="2" id="KW-1185">Reference proteome</keyword>
<protein>
    <submittedName>
        <fullName evidence="1">Uncharacterized protein</fullName>
    </submittedName>
</protein>
<name>A0ACB8BUA9_9AGAM</name>
<organism evidence="1 2">
    <name type="scientific">Leucogyrophana mollusca</name>
    <dbReference type="NCBI Taxonomy" id="85980"/>
    <lineage>
        <taxon>Eukaryota</taxon>
        <taxon>Fungi</taxon>
        <taxon>Dikarya</taxon>
        <taxon>Basidiomycota</taxon>
        <taxon>Agaricomycotina</taxon>
        <taxon>Agaricomycetes</taxon>
        <taxon>Agaricomycetidae</taxon>
        <taxon>Boletales</taxon>
        <taxon>Boletales incertae sedis</taxon>
        <taxon>Leucogyrophana</taxon>
    </lineage>
</organism>
<dbReference type="EMBL" id="MU266345">
    <property type="protein sequence ID" value="KAH7929047.1"/>
    <property type="molecule type" value="Genomic_DNA"/>
</dbReference>
<evidence type="ECO:0000313" key="2">
    <source>
        <dbReference type="Proteomes" id="UP000790709"/>
    </source>
</evidence>
<reference evidence="1" key="1">
    <citation type="journal article" date="2021" name="New Phytol.">
        <title>Evolutionary innovations through gain and loss of genes in the ectomycorrhizal Boletales.</title>
        <authorList>
            <person name="Wu G."/>
            <person name="Miyauchi S."/>
            <person name="Morin E."/>
            <person name="Kuo A."/>
            <person name="Drula E."/>
            <person name="Varga T."/>
            <person name="Kohler A."/>
            <person name="Feng B."/>
            <person name="Cao Y."/>
            <person name="Lipzen A."/>
            <person name="Daum C."/>
            <person name="Hundley H."/>
            <person name="Pangilinan J."/>
            <person name="Johnson J."/>
            <person name="Barry K."/>
            <person name="LaButti K."/>
            <person name="Ng V."/>
            <person name="Ahrendt S."/>
            <person name="Min B."/>
            <person name="Choi I.G."/>
            <person name="Park H."/>
            <person name="Plett J.M."/>
            <person name="Magnuson J."/>
            <person name="Spatafora J.W."/>
            <person name="Nagy L.G."/>
            <person name="Henrissat B."/>
            <person name="Grigoriev I.V."/>
            <person name="Yang Z.L."/>
            <person name="Xu J."/>
            <person name="Martin F.M."/>
        </authorList>
    </citation>
    <scope>NUCLEOTIDE SEQUENCE</scope>
    <source>
        <strain evidence="1">KUC20120723A-06</strain>
    </source>
</reference>
<proteinExistence type="predicted"/>
<sequence length="271" mass="28388">MAPGACENCHSSPKFAGHKYCGKTCASQAAARASAPVKAKMKTVPRRTQAAPAPKSLPLCDYCGQKPKFNNFDYCGKHCAALANAPQPVLPPNAGRSAAKQASVRAPAPKAAVPPTLRSTNAGKSAARTPAAPVPVTQDSSSEEEEEEDEDEDDGTDLDAYPSDSSDEPDPVVAPPPPPATRAPPSKGGQPVPKQASPSRRVPGVCIIPGCGKSSHIDKNGAKTDYCSVRHREEGVNLGLGDACIMCSRYPQSGTDYFCSRICRDQAMNKT</sequence>
<comment type="caution">
    <text evidence="1">The sequence shown here is derived from an EMBL/GenBank/DDBJ whole genome shotgun (WGS) entry which is preliminary data.</text>
</comment>